<dbReference type="PROSITE" id="PS50109">
    <property type="entry name" value="HIS_KIN"/>
    <property type="match status" value="1"/>
</dbReference>
<evidence type="ECO:0000256" key="2">
    <source>
        <dbReference type="ARBA" id="ARBA00004236"/>
    </source>
</evidence>
<evidence type="ECO:0000256" key="4">
    <source>
        <dbReference type="ARBA" id="ARBA00022553"/>
    </source>
</evidence>
<comment type="catalytic activity">
    <reaction evidence="1">
        <text>ATP + protein L-histidine = ADP + protein N-phospho-L-histidine.</text>
        <dbReference type="EC" id="2.7.13.3"/>
    </reaction>
</comment>
<evidence type="ECO:0000256" key="11">
    <source>
        <dbReference type="SAM" id="Phobius"/>
    </source>
</evidence>
<dbReference type="SMART" id="SM00304">
    <property type="entry name" value="HAMP"/>
    <property type="match status" value="1"/>
</dbReference>
<dbReference type="InterPro" id="IPR003661">
    <property type="entry name" value="HisK_dim/P_dom"/>
</dbReference>
<keyword evidence="10 11" id="KW-0472">Membrane</keyword>
<dbReference type="SUPFAM" id="SSF55874">
    <property type="entry name" value="ATPase domain of HSP90 chaperone/DNA topoisomerase II/histidine kinase"/>
    <property type="match status" value="1"/>
</dbReference>
<dbReference type="InterPro" id="IPR003660">
    <property type="entry name" value="HAMP_dom"/>
</dbReference>
<comment type="caution">
    <text evidence="14">The sequence shown here is derived from an EMBL/GenBank/DDBJ whole genome shotgun (WGS) entry which is preliminary data.</text>
</comment>
<evidence type="ECO:0000256" key="10">
    <source>
        <dbReference type="ARBA" id="ARBA00023136"/>
    </source>
</evidence>
<comment type="subcellular location">
    <subcellularLocation>
        <location evidence="2">Cell membrane</location>
    </subcellularLocation>
</comment>
<keyword evidence="5" id="KW-0808">Transferase</keyword>
<protein>
    <recommendedName>
        <fullName evidence="3">histidine kinase</fullName>
        <ecNumber evidence="3">2.7.13.3</ecNumber>
    </recommendedName>
</protein>
<dbReference type="Gene3D" id="6.10.340.10">
    <property type="match status" value="1"/>
</dbReference>
<keyword evidence="6 11" id="KW-0812">Transmembrane</keyword>
<dbReference type="SMART" id="SM00388">
    <property type="entry name" value="HisKA"/>
    <property type="match status" value="1"/>
</dbReference>
<keyword evidence="8 11" id="KW-1133">Transmembrane helix</keyword>
<proteinExistence type="predicted"/>
<dbReference type="InterPro" id="IPR004358">
    <property type="entry name" value="Sig_transdc_His_kin-like_C"/>
</dbReference>
<feature type="domain" description="HAMP" evidence="13">
    <location>
        <begin position="86"/>
        <end position="139"/>
    </location>
</feature>
<feature type="transmembrane region" description="Helical" evidence="11">
    <location>
        <begin position="67"/>
        <end position="85"/>
    </location>
</feature>
<gene>
    <name evidence="14" type="ORF">IW248_000625</name>
</gene>
<keyword evidence="7 14" id="KW-0418">Kinase</keyword>
<dbReference type="PANTHER" id="PTHR45436:SF5">
    <property type="entry name" value="SENSOR HISTIDINE KINASE TRCS"/>
    <property type="match status" value="1"/>
</dbReference>
<feature type="transmembrane region" description="Helical" evidence="11">
    <location>
        <begin position="12"/>
        <end position="35"/>
    </location>
</feature>
<dbReference type="Pfam" id="PF02518">
    <property type="entry name" value="HATPase_c"/>
    <property type="match status" value="1"/>
</dbReference>
<dbReference type="InterPro" id="IPR003594">
    <property type="entry name" value="HATPase_dom"/>
</dbReference>
<dbReference type="GO" id="GO:0016301">
    <property type="term" value="F:kinase activity"/>
    <property type="evidence" value="ECO:0007669"/>
    <property type="project" value="UniProtKB-KW"/>
</dbReference>
<dbReference type="Gene3D" id="1.10.287.130">
    <property type="match status" value="1"/>
</dbReference>
<evidence type="ECO:0000313" key="14">
    <source>
        <dbReference type="EMBL" id="MBG6064338.1"/>
    </source>
</evidence>
<organism evidence="14 15">
    <name type="scientific">Micromonospora ureilytica</name>
    <dbReference type="NCBI Taxonomy" id="709868"/>
    <lineage>
        <taxon>Bacteria</taxon>
        <taxon>Bacillati</taxon>
        <taxon>Actinomycetota</taxon>
        <taxon>Actinomycetes</taxon>
        <taxon>Micromonosporales</taxon>
        <taxon>Micromonosporaceae</taxon>
        <taxon>Micromonospora</taxon>
    </lineage>
</organism>
<dbReference type="EC" id="2.7.13.3" evidence="3"/>
<dbReference type="RefSeq" id="WP_231396156.1">
    <property type="nucleotide sequence ID" value="NZ_JADOTX010000001.1"/>
</dbReference>
<dbReference type="InterPro" id="IPR036890">
    <property type="entry name" value="HATPase_C_sf"/>
</dbReference>
<dbReference type="CDD" id="cd06225">
    <property type="entry name" value="HAMP"/>
    <property type="match status" value="1"/>
</dbReference>
<feature type="domain" description="Histidine kinase" evidence="12">
    <location>
        <begin position="147"/>
        <end position="362"/>
    </location>
</feature>
<keyword evidence="15" id="KW-1185">Reference proteome</keyword>
<dbReference type="InterPro" id="IPR036097">
    <property type="entry name" value="HisK_dim/P_sf"/>
</dbReference>
<dbReference type="SUPFAM" id="SSF47384">
    <property type="entry name" value="Homodimeric domain of signal transducing histidine kinase"/>
    <property type="match status" value="1"/>
</dbReference>
<dbReference type="Gene3D" id="3.30.565.10">
    <property type="entry name" value="Histidine kinase-like ATPase, C-terminal domain"/>
    <property type="match status" value="1"/>
</dbReference>
<keyword evidence="9" id="KW-0902">Two-component regulatory system</keyword>
<evidence type="ECO:0000256" key="8">
    <source>
        <dbReference type="ARBA" id="ARBA00022989"/>
    </source>
</evidence>
<dbReference type="PROSITE" id="PS50885">
    <property type="entry name" value="HAMP"/>
    <property type="match status" value="1"/>
</dbReference>
<dbReference type="Proteomes" id="UP000614915">
    <property type="component" value="Unassembled WGS sequence"/>
</dbReference>
<evidence type="ECO:0000256" key="1">
    <source>
        <dbReference type="ARBA" id="ARBA00000085"/>
    </source>
</evidence>
<evidence type="ECO:0000256" key="3">
    <source>
        <dbReference type="ARBA" id="ARBA00012438"/>
    </source>
</evidence>
<dbReference type="InterPro" id="IPR005467">
    <property type="entry name" value="His_kinase_dom"/>
</dbReference>
<dbReference type="CDD" id="cd00075">
    <property type="entry name" value="HATPase"/>
    <property type="match status" value="1"/>
</dbReference>
<dbReference type="InterPro" id="IPR050428">
    <property type="entry name" value="TCS_sensor_his_kinase"/>
</dbReference>
<accession>A0ABS0JBA2</accession>
<evidence type="ECO:0000259" key="13">
    <source>
        <dbReference type="PROSITE" id="PS50885"/>
    </source>
</evidence>
<name>A0ABS0JBA2_9ACTN</name>
<evidence type="ECO:0000313" key="15">
    <source>
        <dbReference type="Proteomes" id="UP000614915"/>
    </source>
</evidence>
<evidence type="ECO:0000256" key="5">
    <source>
        <dbReference type="ARBA" id="ARBA00022679"/>
    </source>
</evidence>
<dbReference type="PANTHER" id="PTHR45436">
    <property type="entry name" value="SENSOR HISTIDINE KINASE YKOH"/>
    <property type="match status" value="1"/>
</dbReference>
<evidence type="ECO:0000256" key="9">
    <source>
        <dbReference type="ARBA" id="ARBA00023012"/>
    </source>
</evidence>
<dbReference type="Pfam" id="PF00672">
    <property type="entry name" value="HAMP"/>
    <property type="match status" value="1"/>
</dbReference>
<dbReference type="EMBL" id="JADOTX010000001">
    <property type="protein sequence ID" value="MBG6064338.1"/>
    <property type="molecule type" value="Genomic_DNA"/>
</dbReference>
<evidence type="ECO:0000256" key="6">
    <source>
        <dbReference type="ARBA" id="ARBA00022692"/>
    </source>
</evidence>
<sequence>MRVRIPRRSLHAQLTLLYAVPFLISGVVLLAIPLLGNRQATPAGLIADPAVVTNDGGRLDRQFTTSAWAIAGMVVVSLLLGWFVAGRFLRPLRTITATAREISASDLHRRLGRTGLHDEFTDLAETLDDLFQRLQAAFESQRHFVANASHELRTPLTAERTVLQVALADPDATTETLRSACHEVLTLSDQQERLIEALLTLAHGEQGLQLRTPLDVADTAAEVTAACHQDAARRGIRIHTSLEQAPATGDPDLIERLIVNLVDNAVRHNAPGGWVEISTMTTATGSAIRVSNSGPVVPPGELDALFQPFRQVGNRRTRHPDGHGHGLGLAIVRTIAKAHGATLDARTRTSGGLDIEIRFSDE</sequence>
<dbReference type="PRINTS" id="PR00344">
    <property type="entry name" value="BCTRLSENSOR"/>
</dbReference>
<dbReference type="SMART" id="SM00387">
    <property type="entry name" value="HATPase_c"/>
    <property type="match status" value="1"/>
</dbReference>
<evidence type="ECO:0000256" key="7">
    <source>
        <dbReference type="ARBA" id="ARBA00022777"/>
    </source>
</evidence>
<reference evidence="14 15" key="1">
    <citation type="submission" date="2020-11" db="EMBL/GenBank/DDBJ databases">
        <title>Sequencing the genomes of 1000 actinobacteria strains.</title>
        <authorList>
            <person name="Klenk H.-P."/>
        </authorList>
    </citation>
    <scope>NUCLEOTIDE SEQUENCE [LARGE SCALE GENOMIC DNA]</scope>
    <source>
        <strain evidence="14 15">DSM 101692</strain>
    </source>
</reference>
<dbReference type="CDD" id="cd00082">
    <property type="entry name" value="HisKA"/>
    <property type="match status" value="1"/>
</dbReference>
<dbReference type="SUPFAM" id="SSF158472">
    <property type="entry name" value="HAMP domain-like"/>
    <property type="match status" value="1"/>
</dbReference>
<dbReference type="Pfam" id="PF00512">
    <property type="entry name" value="HisKA"/>
    <property type="match status" value="1"/>
</dbReference>
<evidence type="ECO:0000259" key="12">
    <source>
        <dbReference type="PROSITE" id="PS50109"/>
    </source>
</evidence>
<keyword evidence="4" id="KW-0597">Phosphoprotein</keyword>